<name>A0ABV3XSJ3_9RHOB</name>
<accession>A0ABV3XSJ3</accession>
<dbReference type="Proteomes" id="UP001560019">
    <property type="component" value="Unassembled WGS sequence"/>
</dbReference>
<sequence length="222" mass="24327">MGEVLAVKRIKGLLLALAGSVALSSCGASDTSYEVYGQFRERLKTLGRGNEAAEPGAEPSRASIAAFTDPLILARVDRTGGMSFIVRTRKYGATEVWQSTDDVSITLIGGILRATRGLGDDLMSSDVMPLGMQADSGREHYYFGGDARTRLVTFACTRQTLGTERIIVLERAYSARHIAETCQAGETRFTNEYWVDSRGVMRQSRQWVSRGVGYVTLKRVVD</sequence>
<dbReference type="InterPro" id="IPR023373">
    <property type="entry name" value="YmcC_sf"/>
</dbReference>
<evidence type="ECO:0000313" key="2">
    <source>
        <dbReference type="EMBL" id="MEX5727348.1"/>
    </source>
</evidence>
<reference evidence="2 3" key="1">
    <citation type="submission" date="2024-06" db="EMBL/GenBank/DDBJ databases">
        <title>Genome of Rhodovulum iodosum, a marine photoferrotroph.</title>
        <authorList>
            <person name="Bianchini G."/>
            <person name="Nikeleit V."/>
            <person name="Kappler A."/>
            <person name="Bryce C."/>
            <person name="Sanchez-Baracaldo P."/>
        </authorList>
    </citation>
    <scope>NUCLEOTIDE SEQUENCE [LARGE SCALE GENOMIC DNA]</scope>
    <source>
        <strain evidence="2 3">UT/N1</strain>
    </source>
</reference>
<comment type="caution">
    <text evidence="2">The sequence shown here is derived from an EMBL/GenBank/DDBJ whole genome shotgun (WGS) entry which is preliminary data.</text>
</comment>
<evidence type="ECO:0008006" key="4">
    <source>
        <dbReference type="Google" id="ProtNLM"/>
    </source>
</evidence>
<dbReference type="Gene3D" id="2.40.360.10">
    <property type="entry name" value="YmcC-like"/>
    <property type="match status" value="1"/>
</dbReference>
<evidence type="ECO:0000256" key="1">
    <source>
        <dbReference type="SAM" id="SignalP"/>
    </source>
</evidence>
<dbReference type="Pfam" id="PF11102">
    <property type="entry name" value="YjbF"/>
    <property type="match status" value="1"/>
</dbReference>
<dbReference type="InterPro" id="IPR021308">
    <property type="entry name" value="GfcB"/>
</dbReference>
<protein>
    <recommendedName>
        <fullName evidence="4">YjbF family lipoprotein</fullName>
    </recommendedName>
</protein>
<evidence type="ECO:0000313" key="3">
    <source>
        <dbReference type="Proteomes" id="UP001560019"/>
    </source>
</evidence>
<feature type="signal peptide" evidence="1">
    <location>
        <begin position="1"/>
        <end position="27"/>
    </location>
</feature>
<organism evidence="2 3">
    <name type="scientific">Rhodovulum iodosum</name>
    <dbReference type="NCBI Taxonomy" id="68291"/>
    <lineage>
        <taxon>Bacteria</taxon>
        <taxon>Pseudomonadati</taxon>
        <taxon>Pseudomonadota</taxon>
        <taxon>Alphaproteobacteria</taxon>
        <taxon>Rhodobacterales</taxon>
        <taxon>Paracoccaceae</taxon>
        <taxon>Rhodovulum</taxon>
    </lineage>
</organism>
<keyword evidence="1" id="KW-0732">Signal</keyword>
<dbReference type="EMBL" id="JBEHHI010000001">
    <property type="protein sequence ID" value="MEX5727348.1"/>
    <property type="molecule type" value="Genomic_DNA"/>
</dbReference>
<keyword evidence="3" id="KW-1185">Reference proteome</keyword>
<feature type="chain" id="PRO_5046789939" description="YjbF family lipoprotein" evidence="1">
    <location>
        <begin position="28"/>
        <end position="222"/>
    </location>
</feature>
<proteinExistence type="predicted"/>
<dbReference type="SUPFAM" id="SSF159270">
    <property type="entry name" value="YmcC-like"/>
    <property type="match status" value="1"/>
</dbReference>
<gene>
    <name evidence="2" type="ORF">Ga0609869_000701</name>
</gene>